<evidence type="ECO:0000313" key="13">
    <source>
        <dbReference type="Proteomes" id="UP000749453"/>
    </source>
</evidence>
<keyword evidence="13" id="KW-1185">Reference proteome</keyword>
<dbReference type="GO" id="GO:0005829">
    <property type="term" value="C:cytosol"/>
    <property type="evidence" value="ECO:0007669"/>
    <property type="project" value="TreeGrafter"/>
</dbReference>
<evidence type="ECO:0000256" key="3">
    <source>
        <dbReference type="ARBA" id="ARBA00006743"/>
    </source>
</evidence>
<comment type="caution">
    <text evidence="11">The sequence shown here is derived from an EMBL/GenBank/DDBJ whole genome shotgun (WGS) entry which is preliminary data.</text>
</comment>
<keyword evidence="4 9" id="KW-0285">Flavoprotein</keyword>
<comment type="pathway">
    <text evidence="7">Amino-acid biosynthesis; L-methionine biosynthesis via de novo pathway.</text>
</comment>
<dbReference type="CDD" id="cd00537">
    <property type="entry name" value="MTHFR"/>
    <property type="match status" value="1"/>
</dbReference>
<sequence>MSGAIGRLRPPPSGPADRAQRAQAFVSAVSLEVSAKAMPALRAEAARMAQGATISIPYLPSEDDTARLAAARTVRELGFEPMPHLSARRIGSRAALEHFIDRAVIDAGVERCLVIAGDLSKPAGPFADSASIIESGVLERAGIKVVGVGGHPQGHPVMTSADRWRVLERKCQRIEARGMAPLVITQFAFDADVVLTWLNELRARGITHPVLVGIPGPASIARLVRYAAMCGVSASTSMLSRYGVSLGRLLGSAGPDVFVDRLVDGLTEAHGQVSPHLFPFGGIAQSMEWVEHYRMRAGDECLAQMSVQLVQTPDLPLRCPCCGHRTLDERGTFRICAVCFWEDDGQDDYDADVVRDGPNGCLSLTQGRANYKAFGASQMKDLPYVRLPFPHELP</sequence>
<evidence type="ECO:0000256" key="8">
    <source>
        <dbReference type="ARBA" id="ARBA00048628"/>
    </source>
</evidence>
<evidence type="ECO:0000259" key="10">
    <source>
        <dbReference type="Pfam" id="PF14206"/>
    </source>
</evidence>
<comment type="similarity">
    <text evidence="3 9">Belongs to the methylenetetrahydrofolate reductase family.</text>
</comment>
<keyword evidence="6 9" id="KW-0560">Oxidoreductase</keyword>
<evidence type="ECO:0000256" key="4">
    <source>
        <dbReference type="ARBA" id="ARBA00022630"/>
    </source>
</evidence>
<evidence type="ECO:0000256" key="1">
    <source>
        <dbReference type="ARBA" id="ARBA00001974"/>
    </source>
</evidence>
<dbReference type="PANTHER" id="PTHR45754">
    <property type="entry name" value="METHYLENETETRAHYDROFOLATE REDUCTASE"/>
    <property type="match status" value="1"/>
</dbReference>
<proteinExistence type="inferred from homology"/>
<keyword evidence="5 9" id="KW-0274">FAD</keyword>
<evidence type="ECO:0000313" key="14">
    <source>
        <dbReference type="Proteomes" id="UP000784064"/>
    </source>
</evidence>
<dbReference type="GO" id="GO:0106312">
    <property type="term" value="F:methylenetetrahydrofolate reductase (NADH) activity"/>
    <property type="evidence" value="ECO:0007669"/>
    <property type="project" value="UniProtKB-EC"/>
</dbReference>
<evidence type="ECO:0000256" key="9">
    <source>
        <dbReference type="RuleBase" id="RU003862"/>
    </source>
</evidence>
<name>A0AAW4GCK1_9GAMM</name>
<evidence type="ECO:0000256" key="6">
    <source>
        <dbReference type="ARBA" id="ARBA00023002"/>
    </source>
</evidence>
<dbReference type="EMBL" id="JAFFTA010000001">
    <property type="protein sequence ID" value="MBM9912158.1"/>
    <property type="molecule type" value="Genomic_DNA"/>
</dbReference>
<dbReference type="SUPFAM" id="SSF51730">
    <property type="entry name" value="FAD-linked oxidoreductase"/>
    <property type="match status" value="1"/>
</dbReference>
<dbReference type="Proteomes" id="UP000749453">
    <property type="component" value="Unassembled WGS sequence"/>
</dbReference>
<dbReference type="PANTHER" id="PTHR45754:SF3">
    <property type="entry name" value="METHYLENETETRAHYDROFOLATE REDUCTASE (NADPH)"/>
    <property type="match status" value="1"/>
</dbReference>
<dbReference type="Pfam" id="PF02219">
    <property type="entry name" value="MTHFR"/>
    <property type="match status" value="1"/>
</dbReference>
<organism evidence="11 14">
    <name type="scientific">Stenotrophomonas lactitubi</name>
    <dbReference type="NCBI Taxonomy" id="2045214"/>
    <lineage>
        <taxon>Bacteria</taxon>
        <taxon>Pseudomonadati</taxon>
        <taxon>Pseudomonadota</taxon>
        <taxon>Gammaproteobacteria</taxon>
        <taxon>Lysobacterales</taxon>
        <taxon>Lysobacteraceae</taxon>
        <taxon>Stenotrophomonas</taxon>
    </lineage>
</organism>
<dbReference type="InterPro" id="IPR029041">
    <property type="entry name" value="FAD-linked_oxidoreductase-like"/>
</dbReference>
<accession>A0AAW4GCK1</accession>
<dbReference type="AlphaFoldDB" id="A0AAW4GCK1"/>
<evidence type="ECO:0000256" key="5">
    <source>
        <dbReference type="ARBA" id="ARBA00022827"/>
    </source>
</evidence>
<dbReference type="GO" id="GO:0009086">
    <property type="term" value="P:methionine biosynthetic process"/>
    <property type="evidence" value="ECO:0007669"/>
    <property type="project" value="TreeGrafter"/>
</dbReference>
<feature type="domain" description="Cysteine-rich CPCC" evidence="10">
    <location>
        <begin position="318"/>
        <end position="390"/>
    </location>
</feature>
<evidence type="ECO:0000313" key="11">
    <source>
        <dbReference type="EMBL" id="MBM9912158.1"/>
    </source>
</evidence>
<dbReference type="GO" id="GO:0035999">
    <property type="term" value="P:tetrahydrofolate interconversion"/>
    <property type="evidence" value="ECO:0007669"/>
    <property type="project" value="TreeGrafter"/>
</dbReference>
<protein>
    <recommendedName>
        <fullName evidence="9">Methylenetetrahydrofolate reductase</fullName>
    </recommendedName>
</protein>
<comment type="cofactor">
    <cofactor evidence="1 9">
        <name>FAD</name>
        <dbReference type="ChEBI" id="CHEBI:57692"/>
    </cofactor>
</comment>
<dbReference type="EMBL" id="JAFFTB010000009">
    <property type="protein sequence ID" value="MBM9937754.1"/>
    <property type="molecule type" value="Genomic_DNA"/>
</dbReference>
<dbReference type="Pfam" id="PF14206">
    <property type="entry name" value="Cys_rich_CPCC"/>
    <property type="match status" value="1"/>
</dbReference>
<comment type="pathway">
    <text evidence="2 9">One-carbon metabolism; tetrahydrofolate interconversion.</text>
</comment>
<evidence type="ECO:0000256" key="2">
    <source>
        <dbReference type="ARBA" id="ARBA00004777"/>
    </source>
</evidence>
<dbReference type="Proteomes" id="UP000784064">
    <property type="component" value="Unassembled WGS sequence"/>
</dbReference>
<dbReference type="InterPro" id="IPR025983">
    <property type="entry name" value="Cys_rich_CPCC"/>
</dbReference>
<comment type="catalytic activity">
    <reaction evidence="8">
        <text>(6S)-5-methyl-5,6,7,8-tetrahydrofolate + NAD(+) = (6R)-5,10-methylene-5,6,7,8-tetrahydrofolate + NADH + H(+)</text>
        <dbReference type="Rhea" id="RHEA:19821"/>
        <dbReference type="ChEBI" id="CHEBI:15378"/>
        <dbReference type="ChEBI" id="CHEBI:15636"/>
        <dbReference type="ChEBI" id="CHEBI:18608"/>
        <dbReference type="ChEBI" id="CHEBI:57540"/>
        <dbReference type="ChEBI" id="CHEBI:57945"/>
        <dbReference type="EC" id="1.5.1.54"/>
    </reaction>
    <physiologicalReaction direction="right-to-left" evidence="8">
        <dbReference type="Rhea" id="RHEA:19823"/>
    </physiologicalReaction>
</comment>
<dbReference type="InterPro" id="IPR003171">
    <property type="entry name" value="Mehydrof_redctse-like"/>
</dbReference>
<gene>
    <name evidence="11" type="ORF">JJW18_01555</name>
    <name evidence="12" type="ORF">JJW19_06320</name>
</gene>
<evidence type="ECO:0000256" key="7">
    <source>
        <dbReference type="ARBA" id="ARBA00034478"/>
    </source>
</evidence>
<reference evidence="11" key="2">
    <citation type="submission" date="2021-01" db="EMBL/GenBank/DDBJ databases">
        <authorList>
            <person name="Yu Y."/>
        </authorList>
    </citation>
    <scope>NUCLEOTIDE SEQUENCE</scope>
    <source>
        <strain evidence="11">As-5</strain>
        <strain evidence="12">As-6</strain>
    </source>
</reference>
<dbReference type="GO" id="GO:0071949">
    <property type="term" value="F:FAD binding"/>
    <property type="evidence" value="ECO:0007669"/>
    <property type="project" value="TreeGrafter"/>
</dbReference>
<reference evidence="13" key="1">
    <citation type="submission" date="2021-01" db="EMBL/GenBank/DDBJ databases">
        <title>Stenotrophomonas maltophilia.</title>
        <authorList>
            <person name="Yu Y."/>
        </authorList>
    </citation>
    <scope>NUCLEOTIDE SEQUENCE [LARGE SCALE GENOMIC DNA]</scope>
    <source>
        <strain evidence="13">As-6</strain>
    </source>
</reference>
<dbReference type="Gene3D" id="3.20.20.220">
    <property type="match status" value="1"/>
</dbReference>
<evidence type="ECO:0000313" key="12">
    <source>
        <dbReference type="EMBL" id="MBM9937754.1"/>
    </source>
</evidence>